<name>A0ABW6RIM2_9ACTN</name>
<keyword evidence="2" id="KW-1003">Cell membrane</keyword>
<feature type="transmembrane region" description="Helical" evidence="7">
    <location>
        <begin position="173"/>
        <end position="195"/>
    </location>
</feature>
<accession>A0ABW6RIM2</accession>
<evidence type="ECO:0000256" key="6">
    <source>
        <dbReference type="SAM" id="MobiDB-lite"/>
    </source>
</evidence>
<dbReference type="InterPro" id="IPR019108">
    <property type="entry name" value="Caa3_assmbl_CtaG-rel"/>
</dbReference>
<comment type="subcellular location">
    <subcellularLocation>
        <location evidence="1">Cell membrane</location>
        <topology evidence="1">Multi-pass membrane protein</topology>
    </subcellularLocation>
</comment>
<keyword evidence="9" id="KW-1185">Reference proteome</keyword>
<organism evidence="8 9">
    <name type="scientific">Streptomyces flavidovirens</name>
    <dbReference type="NCBI Taxonomy" id="67298"/>
    <lineage>
        <taxon>Bacteria</taxon>
        <taxon>Bacillati</taxon>
        <taxon>Actinomycetota</taxon>
        <taxon>Actinomycetes</taxon>
        <taxon>Kitasatosporales</taxon>
        <taxon>Streptomycetaceae</taxon>
        <taxon>Streptomyces</taxon>
    </lineage>
</organism>
<evidence type="ECO:0000313" key="8">
    <source>
        <dbReference type="EMBL" id="MFF3341381.1"/>
    </source>
</evidence>
<feature type="transmembrane region" description="Helical" evidence="7">
    <location>
        <begin position="140"/>
        <end position="161"/>
    </location>
</feature>
<protein>
    <submittedName>
        <fullName evidence="8">Cytochrome c oxidase assembly protein</fullName>
    </submittedName>
</protein>
<dbReference type="EMBL" id="JBIAPK010000006">
    <property type="protein sequence ID" value="MFF3341381.1"/>
    <property type="molecule type" value="Genomic_DNA"/>
</dbReference>
<keyword evidence="3 7" id="KW-0812">Transmembrane</keyword>
<keyword evidence="4 7" id="KW-1133">Transmembrane helix</keyword>
<evidence type="ECO:0000256" key="4">
    <source>
        <dbReference type="ARBA" id="ARBA00022989"/>
    </source>
</evidence>
<gene>
    <name evidence="8" type="ORF">ACFYWW_22065</name>
</gene>
<dbReference type="Pfam" id="PF09678">
    <property type="entry name" value="Caa3_CtaG"/>
    <property type="match status" value="1"/>
</dbReference>
<proteinExistence type="predicted"/>
<dbReference type="RefSeq" id="WP_387896538.1">
    <property type="nucleotide sequence ID" value="NZ_JBIAPK010000006.1"/>
</dbReference>
<evidence type="ECO:0000256" key="3">
    <source>
        <dbReference type="ARBA" id="ARBA00022692"/>
    </source>
</evidence>
<evidence type="ECO:0000313" key="9">
    <source>
        <dbReference type="Proteomes" id="UP001601976"/>
    </source>
</evidence>
<feature type="transmembrane region" description="Helical" evidence="7">
    <location>
        <begin position="66"/>
        <end position="86"/>
    </location>
</feature>
<dbReference type="Proteomes" id="UP001601976">
    <property type="component" value="Unassembled WGS sequence"/>
</dbReference>
<evidence type="ECO:0000256" key="7">
    <source>
        <dbReference type="SAM" id="Phobius"/>
    </source>
</evidence>
<reference evidence="8 9" key="1">
    <citation type="submission" date="2024-10" db="EMBL/GenBank/DDBJ databases">
        <title>The Natural Products Discovery Center: Release of the First 8490 Sequenced Strains for Exploring Actinobacteria Biosynthetic Diversity.</title>
        <authorList>
            <person name="Kalkreuter E."/>
            <person name="Kautsar S.A."/>
            <person name="Yang D."/>
            <person name="Bader C.D."/>
            <person name="Teijaro C.N."/>
            <person name="Fluegel L."/>
            <person name="Davis C.M."/>
            <person name="Simpson J.R."/>
            <person name="Lauterbach L."/>
            <person name="Steele A.D."/>
            <person name="Gui C."/>
            <person name="Meng S."/>
            <person name="Li G."/>
            <person name="Viehrig K."/>
            <person name="Ye F."/>
            <person name="Su P."/>
            <person name="Kiefer A.F."/>
            <person name="Nichols A."/>
            <person name="Cepeda A.J."/>
            <person name="Yan W."/>
            <person name="Fan B."/>
            <person name="Jiang Y."/>
            <person name="Adhikari A."/>
            <person name="Zheng C.-J."/>
            <person name="Schuster L."/>
            <person name="Cowan T.M."/>
            <person name="Smanski M.J."/>
            <person name="Chevrette M.G."/>
            <person name="De Carvalho L.P.S."/>
            <person name="Shen B."/>
        </authorList>
    </citation>
    <scope>NUCLEOTIDE SEQUENCE [LARGE SCALE GENOMIC DNA]</scope>
    <source>
        <strain evidence="8 9">NPDC003029</strain>
    </source>
</reference>
<feature type="compositionally biased region" description="Polar residues" evidence="6">
    <location>
        <begin position="253"/>
        <end position="262"/>
    </location>
</feature>
<evidence type="ECO:0000256" key="1">
    <source>
        <dbReference type="ARBA" id="ARBA00004651"/>
    </source>
</evidence>
<feature type="transmembrane region" description="Helical" evidence="7">
    <location>
        <begin position="107"/>
        <end position="128"/>
    </location>
</feature>
<evidence type="ECO:0000256" key="2">
    <source>
        <dbReference type="ARBA" id="ARBA00022475"/>
    </source>
</evidence>
<feature type="transmembrane region" description="Helical" evidence="7">
    <location>
        <begin position="215"/>
        <end position="236"/>
    </location>
</feature>
<keyword evidence="5 7" id="KW-0472">Membrane</keyword>
<comment type="caution">
    <text evidence="8">The sequence shown here is derived from an EMBL/GenBank/DDBJ whole genome shotgun (WGS) entry which is preliminary data.</text>
</comment>
<sequence>MTQAITVTALAAVAAYLTAAVRLRRRGDAWPPTRDVSFSVGGAALAVTATTPGPGGPFTAHMTQHLIVGMAAPLLLVLARPLTLILRVTGPGRARRLLLAALHSRPATWMVFPPLAALLDMGGLWALYRTPLLTATHHQPLVHAAVHAHILTAGLLFTFAVCRLDPIRRRWNLRWRGATLLTAGAAHALLAKSLFVTTPPGTAVPEDDLQAGARLMYYGGDLVEIAIAITLAVQWYSTTGRTNRRRQRLSRGPSASRSQKSRGPSRAAGRTTDGASTPPAADTGATPIHARQTPWRAIRQSLHSMPADRPPAGRARRRTLQVACRILRRAE</sequence>
<feature type="region of interest" description="Disordered" evidence="6">
    <location>
        <begin position="242"/>
        <end position="292"/>
    </location>
</feature>
<evidence type="ECO:0000256" key="5">
    <source>
        <dbReference type="ARBA" id="ARBA00023136"/>
    </source>
</evidence>